<feature type="compositionally biased region" description="Low complexity" evidence="1">
    <location>
        <begin position="98"/>
        <end position="109"/>
    </location>
</feature>
<organism evidence="2 3">
    <name type="scientific">Periplaneta americana</name>
    <name type="common">American cockroach</name>
    <name type="synonym">Blatta americana</name>
    <dbReference type="NCBI Taxonomy" id="6978"/>
    <lineage>
        <taxon>Eukaryota</taxon>
        <taxon>Metazoa</taxon>
        <taxon>Ecdysozoa</taxon>
        <taxon>Arthropoda</taxon>
        <taxon>Hexapoda</taxon>
        <taxon>Insecta</taxon>
        <taxon>Pterygota</taxon>
        <taxon>Neoptera</taxon>
        <taxon>Polyneoptera</taxon>
        <taxon>Dictyoptera</taxon>
        <taxon>Blattodea</taxon>
        <taxon>Blattoidea</taxon>
        <taxon>Blattidae</taxon>
        <taxon>Blattinae</taxon>
        <taxon>Periplaneta</taxon>
    </lineage>
</organism>
<sequence length="175" mass="19792">MRNNMRDVATQVPEVMENTNEETHTTPTTPPEGLFGVDGIFWKERFPTVLSERTTSFINIVRNSSEEQQEGRGNTAARGDGEDQRRDTDNTNHSGRTKYSGNNNYSGNSKYRYSSCRPPSTFHKLVFVHSWTMSFQTDELATAELLLGHQDLLTSLASTSTYEVGGYVSVRYFCK</sequence>
<feature type="region of interest" description="Disordered" evidence="1">
    <location>
        <begin position="61"/>
        <end position="109"/>
    </location>
</feature>
<evidence type="ECO:0000313" key="2">
    <source>
        <dbReference type="EMBL" id="KAJ4445159.1"/>
    </source>
</evidence>
<accession>A0ABQ8TGY1</accession>
<feature type="compositionally biased region" description="Basic and acidic residues" evidence="1">
    <location>
        <begin position="79"/>
        <end position="90"/>
    </location>
</feature>
<evidence type="ECO:0000313" key="3">
    <source>
        <dbReference type="Proteomes" id="UP001148838"/>
    </source>
</evidence>
<protein>
    <submittedName>
        <fullName evidence="2">Uncharacterized protein</fullName>
    </submittedName>
</protein>
<reference evidence="2 3" key="1">
    <citation type="journal article" date="2022" name="Allergy">
        <title>Genome assembly and annotation of Periplaneta americana reveal a comprehensive cockroach allergen profile.</title>
        <authorList>
            <person name="Wang L."/>
            <person name="Xiong Q."/>
            <person name="Saelim N."/>
            <person name="Wang L."/>
            <person name="Nong W."/>
            <person name="Wan A.T."/>
            <person name="Shi M."/>
            <person name="Liu X."/>
            <person name="Cao Q."/>
            <person name="Hui J.H.L."/>
            <person name="Sookrung N."/>
            <person name="Leung T.F."/>
            <person name="Tungtrongchitr A."/>
            <person name="Tsui S.K.W."/>
        </authorList>
    </citation>
    <scope>NUCLEOTIDE SEQUENCE [LARGE SCALE GENOMIC DNA]</scope>
    <source>
        <strain evidence="2">PWHHKU_190912</strain>
    </source>
</reference>
<dbReference type="Proteomes" id="UP001148838">
    <property type="component" value="Unassembled WGS sequence"/>
</dbReference>
<keyword evidence="3" id="KW-1185">Reference proteome</keyword>
<name>A0ABQ8TGY1_PERAM</name>
<feature type="region of interest" description="Disordered" evidence="1">
    <location>
        <begin position="1"/>
        <end position="34"/>
    </location>
</feature>
<proteinExistence type="predicted"/>
<evidence type="ECO:0000256" key="1">
    <source>
        <dbReference type="SAM" id="MobiDB-lite"/>
    </source>
</evidence>
<gene>
    <name evidence="2" type="ORF">ANN_06960</name>
</gene>
<comment type="caution">
    <text evidence="2">The sequence shown here is derived from an EMBL/GenBank/DDBJ whole genome shotgun (WGS) entry which is preliminary data.</text>
</comment>
<dbReference type="EMBL" id="JAJSOF020000011">
    <property type="protein sequence ID" value="KAJ4445159.1"/>
    <property type="molecule type" value="Genomic_DNA"/>
</dbReference>